<reference evidence="3 4" key="1">
    <citation type="submission" date="2018-05" db="EMBL/GenBank/DDBJ databases">
        <title>The draft genome of strain NS-104.</title>
        <authorList>
            <person name="Hang P."/>
            <person name="Jiang J."/>
        </authorList>
    </citation>
    <scope>NUCLEOTIDE SEQUENCE [LARGE SCALE GENOMIC DNA]</scope>
    <source>
        <strain evidence="3 4">NS-104</strain>
    </source>
</reference>
<dbReference type="InterPro" id="IPR037219">
    <property type="entry name" value="Peptidase_M41-like"/>
</dbReference>
<keyword evidence="4" id="KW-1185">Reference proteome</keyword>
<dbReference type="Pfam" id="PF01434">
    <property type="entry name" value="Peptidase_M41"/>
    <property type="match status" value="1"/>
</dbReference>
<organism evidence="3 4">
    <name type="scientific">Metarhizobium album</name>
    <dbReference type="NCBI Taxonomy" id="2182425"/>
    <lineage>
        <taxon>Bacteria</taxon>
        <taxon>Pseudomonadati</taxon>
        <taxon>Pseudomonadota</taxon>
        <taxon>Alphaproteobacteria</taxon>
        <taxon>Hyphomicrobiales</taxon>
        <taxon>Rhizobiaceae</taxon>
        <taxon>Metarhizobium</taxon>
    </lineage>
</organism>
<gene>
    <name evidence="3" type="ORF">DEM27_32035</name>
</gene>
<evidence type="ECO:0000313" key="4">
    <source>
        <dbReference type="Proteomes" id="UP000245252"/>
    </source>
</evidence>
<dbReference type="InterPro" id="IPR000642">
    <property type="entry name" value="Peptidase_M41"/>
</dbReference>
<dbReference type="GO" id="GO:0004176">
    <property type="term" value="F:ATP-dependent peptidase activity"/>
    <property type="evidence" value="ECO:0007669"/>
    <property type="project" value="InterPro"/>
</dbReference>
<comment type="caution">
    <text evidence="3">The sequence shown here is derived from an EMBL/GenBank/DDBJ whole genome shotgun (WGS) entry which is preliminary data.</text>
</comment>
<dbReference type="EMBL" id="QFBC01000029">
    <property type="protein sequence ID" value="PWE52276.1"/>
    <property type="molecule type" value="Genomic_DNA"/>
</dbReference>
<dbReference type="Gene3D" id="1.20.58.760">
    <property type="entry name" value="Peptidase M41"/>
    <property type="match status" value="1"/>
</dbReference>
<dbReference type="SUPFAM" id="SSF140990">
    <property type="entry name" value="FtsH protease domain-like"/>
    <property type="match status" value="1"/>
</dbReference>
<evidence type="ECO:0000256" key="1">
    <source>
        <dbReference type="SAM" id="MobiDB-lite"/>
    </source>
</evidence>
<feature type="region of interest" description="Disordered" evidence="1">
    <location>
        <begin position="1"/>
        <end position="23"/>
    </location>
</feature>
<dbReference type="PANTHER" id="PTHR23076">
    <property type="entry name" value="METALLOPROTEASE M41 FTSH"/>
    <property type="match status" value="1"/>
</dbReference>
<dbReference type="PANTHER" id="PTHR23076:SF110">
    <property type="entry name" value="INACTIVE ATP-DEPENDENT ZINC METALLOPROTEASE FTSHI 3, CHLOROPLASTIC-RELATED"/>
    <property type="match status" value="1"/>
</dbReference>
<name>A0A2U2DG30_9HYPH</name>
<dbReference type="GO" id="GO:0004222">
    <property type="term" value="F:metalloendopeptidase activity"/>
    <property type="evidence" value="ECO:0007669"/>
    <property type="project" value="InterPro"/>
</dbReference>
<accession>A0A2U2DG30</accession>
<dbReference type="GO" id="GO:0006508">
    <property type="term" value="P:proteolysis"/>
    <property type="evidence" value="ECO:0007669"/>
    <property type="project" value="InterPro"/>
</dbReference>
<dbReference type="GO" id="GO:0005524">
    <property type="term" value="F:ATP binding"/>
    <property type="evidence" value="ECO:0007669"/>
    <property type="project" value="InterPro"/>
</dbReference>
<dbReference type="AlphaFoldDB" id="A0A2U2DG30"/>
<dbReference type="Proteomes" id="UP000245252">
    <property type="component" value="Unassembled WGS sequence"/>
</dbReference>
<protein>
    <recommendedName>
        <fullName evidence="2">Peptidase M41 domain-containing protein</fullName>
    </recommendedName>
</protein>
<feature type="domain" description="Peptidase M41" evidence="2">
    <location>
        <begin position="31"/>
        <end position="204"/>
    </location>
</feature>
<proteinExistence type="predicted"/>
<evidence type="ECO:0000313" key="3">
    <source>
        <dbReference type="EMBL" id="PWE52276.1"/>
    </source>
</evidence>
<evidence type="ECO:0000259" key="2">
    <source>
        <dbReference type="Pfam" id="PF01434"/>
    </source>
</evidence>
<sequence length="228" mass="24419">MSCAQGSKATAVPGKSASLGDTRRSVAGHHQRICIHEAAHAVVLELSNMGRVTSVEVFDDGHDNFDAHDALGRTSSDCPVPALRTEQWFRWDIAISLAGMAGEELVFGGRSTTAGGSRGSDLASATDAAALMVARFGLGKQLSVFPDDTDRPVSKVLETSPRLRADVDHILRAEYARAKSLLKANFETLIILAQALKDERRLEGDLLKCLLEGLCPTDGSTNRLEFTG</sequence>
<dbReference type="OrthoDB" id="9809379at2"/>